<feature type="signal peptide" evidence="1">
    <location>
        <begin position="1"/>
        <end position="24"/>
    </location>
</feature>
<gene>
    <name evidence="2" type="ORF">DZC73_01040</name>
</gene>
<keyword evidence="3" id="KW-1185">Reference proteome</keyword>
<reference evidence="2 3" key="2">
    <citation type="submission" date="2018-12" db="EMBL/GenBank/DDBJ databases">
        <title>Rhizobacter gummiphilus sp. nov., a rubber-degrading bacterium isolated from the soil of a botanical garden in Japan.</title>
        <authorList>
            <person name="Shunsuke S.S."/>
        </authorList>
    </citation>
    <scope>NUCLEOTIDE SEQUENCE [LARGE SCALE GENOMIC DNA]</scope>
    <source>
        <strain evidence="2 3">S-16</strain>
    </source>
</reference>
<dbReference type="AlphaFoldDB" id="A0A3N7J4B4"/>
<name>A0A3N7J4B4_9BURK</name>
<evidence type="ECO:0000313" key="3">
    <source>
        <dbReference type="Proteomes" id="UP000267464"/>
    </source>
</evidence>
<evidence type="ECO:0000256" key="1">
    <source>
        <dbReference type="SAM" id="SignalP"/>
    </source>
</evidence>
<dbReference type="EMBL" id="QUSW01000001">
    <property type="protein sequence ID" value="RQP25692.1"/>
    <property type="molecule type" value="Genomic_DNA"/>
</dbReference>
<keyword evidence="1" id="KW-0732">Signal</keyword>
<accession>A0A3N7J4B4</accession>
<dbReference type="Proteomes" id="UP000267464">
    <property type="component" value="Unassembled WGS sequence"/>
</dbReference>
<sequence length="145" mass="15515">MNRQVVGTAIAAVVLSLCASASFAATKAKQAPKAQPAATEAADTNTPVSQTQLDIAQRVHTGDVQCEMNQHVNLQPIDGKPGYFKLGFKNVNYIMTPEETTTGAVRLEDKKAGVVWVQIPSKSMLLNSKIGQRMVDSCQAAAQRT</sequence>
<proteinExistence type="predicted"/>
<evidence type="ECO:0000313" key="2">
    <source>
        <dbReference type="EMBL" id="RQP25692.1"/>
    </source>
</evidence>
<dbReference type="OrthoDB" id="5297272at2"/>
<reference evidence="2 3" key="1">
    <citation type="submission" date="2018-08" db="EMBL/GenBank/DDBJ databases">
        <authorList>
            <person name="Khan S.A."/>
            <person name="Jeon C.O."/>
            <person name="Chun B.H."/>
            <person name="Jeong S.E."/>
        </authorList>
    </citation>
    <scope>NUCLEOTIDE SEQUENCE [LARGE SCALE GENOMIC DNA]</scope>
    <source>
        <strain evidence="2 3">S-16</strain>
    </source>
</reference>
<protein>
    <submittedName>
        <fullName evidence="2">Uncharacterized protein</fullName>
    </submittedName>
</protein>
<organism evidence="2 3">
    <name type="scientific">Piscinibacter terrae</name>
    <dbReference type="NCBI Taxonomy" id="2496871"/>
    <lineage>
        <taxon>Bacteria</taxon>
        <taxon>Pseudomonadati</taxon>
        <taxon>Pseudomonadota</taxon>
        <taxon>Betaproteobacteria</taxon>
        <taxon>Burkholderiales</taxon>
        <taxon>Sphaerotilaceae</taxon>
        <taxon>Piscinibacter</taxon>
    </lineage>
</organism>
<comment type="caution">
    <text evidence="2">The sequence shown here is derived from an EMBL/GenBank/DDBJ whole genome shotgun (WGS) entry which is preliminary data.</text>
</comment>
<feature type="chain" id="PRO_5018282380" evidence="1">
    <location>
        <begin position="25"/>
        <end position="145"/>
    </location>
</feature>
<dbReference type="RefSeq" id="WP_124538345.1">
    <property type="nucleotide sequence ID" value="NZ_QUSW01000001.1"/>
</dbReference>